<keyword evidence="2" id="KW-1185">Reference proteome</keyword>
<reference evidence="2" key="1">
    <citation type="journal article" date="2022" name="Mol. Ecol. Resour.">
        <title>The genomes of chicory, endive, great burdock and yacon provide insights into Asteraceae palaeo-polyploidization history and plant inulin production.</title>
        <authorList>
            <person name="Fan W."/>
            <person name="Wang S."/>
            <person name="Wang H."/>
            <person name="Wang A."/>
            <person name="Jiang F."/>
            <person name="Liu H."/>
            <person name="Zhao H."/>
            <person name="Xu D."/>
            <person name="Zhang Y."/>
        </authorList>
    </citation>
    <scope>NUCLEOTIDE SEQUENCE [LARGE SCALE GENOMIC DNA]</scope>
    <source>
        <strain evidence="2">cv. Yunnan</strain>
    </source>
</reference>
<dbReference type="EMBL" id="CM042034">
    <property type="protein sequence ID" value="KAI3762842.1"/>
    <property type="molecule type" value="Genomic_DNA"/>
</dbReference>
<protein>
    <submittedName>
        <fullName evidence="1">Uncharacterized protein</fullName>
    </submittedName>
</protein>
<reference evidence="1 2" key="2">
    <citation type="journal article" date="2022" name="Mol. Ecol. Resour.">
        <title>The genomes of chicory, endive, great burdock and yacon provide insights into Asteraceae paleo-polyploidization history and plant inulin production.</title>
        <authorList>
            <person name="Fan W."/>
            <person name="Wang S."/>
            <person name="Wang H."/>
            <person name="Wang A."/>
            <person name="Jiang F."/>
            <person name="Liu H."/>
            <person name="Zhao H."/>
            <person name="Xu D."/>
            <person name="Zhang Y."/>
        </authorList>
    </citation>
    <scope>NUCLEOTIDE SEQUENCE [LARGE SCALE GENOMIC DNA]</scope>
    <source>
        <strain evidence="2">cv. Yunnan</strain>
        <tissue evidence="1">Leaves</tissue>
    </source>
</reference>
<evidence type="ECO:0000313" key="2">
    <source>
        <dbReference type="Proteomes" id="UP001056120"/>
    </source>
</evidence>
<accession>A0ACB9EVF6</accession>
<proteinExistence type="predicted"/>
<sequence>MERYYRHNYQGHYYAQRDQYMNVWCEICGGPHYTQNCPYSSGHSTYYYSNPYPHPQSFESYNLPPPEEEVSPSLIESHKALVETFNQWMESDEERKRVQAGNTPIWEVCYAKPPLFLAMCKLAADLDPNLQSVGNLLDRLVKDIVIESD</sequence>
<dbReference type="Proteomes" id="UP001056120">
    <property type="component" value="Linkage Group LG17"/>
</dbReference>
<comment type="caution">
    <text evidence="1">The sequence shown here is derived from an EMBL/GenBank/DDBJ whole genome shotgun (WGS) entry which is preliminary data.</text>
</comment>
<gene>
    <name evidence="1" type="ORF">L1987_53284</name>
</gene>
<evidence type="ECO:0000313" key="1">
    <source>
        <dbReference type="EMBL" id="KAI3762842.1"/>
    </source>
</evidence>
<organism evidence="1 2">
    <name type="scientific">Smallanthus sonchifolius</name>
    <dbReference type="NCBI Taxonomy" id="185202"/>
    <lineage>
        <taxon>Eukaryota</taxon>
        <taxon>Viridiplantae</taxon>
        <taxon>Streptophyta</taxon>
        <taxon>Embryophyta</taxon>
        <taxon>Tracheophyta</taxon>
        <taxon>Spermatophyta</taxon>
        <taxon>Magnoliopsida</taxon>
        <taxon>eudicotyledons</taxon>
        <taxon>Gunneridae</taxon>
        <taxon>Pentapetalae</taxon>
        <taxon>asterids</taxon>
        <taxon>campanulids</taxon>
        <taxon>Asterales</taxon>
        <taxon>Asteraceae</taxon>
        <taxon>Asteroideae</taxon>
        <taxon>Heliantheae alliance</taxon>
        <taxon>Millerieae</taxon>
        <taxon>Smallanthus</taxon>
    </lineage>
</organism>
<name>A0ACB9EVF6_9ASTR</name>